<dbReference type="RefSeq" id="WP_080522265.1">
    <property type="nucleotide sequence ID" value="NZ_LPUF01000001.1"/>
</dbReference>
<dbReference type="NCBIfam" id="NF002299">
    <property type="entry name" value="PRK01222.1-6"/>
    <property type="match status" value="1"/>
</dbReference>
<dbReference type="UniPathway" id="UPA00035">
    <property type="reaction ID" value="UER00042"/>
</dbReference>
<dbReference type="GO" id="GO:0004640">
    <property type="term" value="F:phosphoribosylanthranilate isomerase activity"/>
    <property type="evidence" value="ECO:0007669"/>
    <property type="project" value="UniProtKB-UniRule"/>
</dbReference>
<comment type="caution">
    <text evidence="12">The sequence shown here is derived from an EMBL/GenBank/DDBJ whole genome shotgun (WGS) entry which is preliminary data.</text>
</comment>
<keyword evidence="8 10" id="KW-0057">Aromatic amino acid biosynthesis</keyword>
<dbReference type="NCBIfam" id="NF002298">
    <property type="entry name" value="PRK01222.1-4"/>
    <property type="match status" value="1"/>
</dbReference>
<evidence type="ECO:0000256" key="6">
    <source>
        <dbReference type="ARBA" id="ARBA00022605"/>
    </source>
</evidence>
<keyword evidence="6 10" id="KW-0028">Amino-acid biosynthesis</keyword>
<gene>
    <name evidence="10" type="primary">trpF</name>
    <name evidence="12" type="ORF">AU255_07255</name>
</gene>
<dbReference type="InterPro" id="IPR013785">
    <property type="entry name" value="Aldolase_TIM"/>
</dbReference>
<protein>
    <recommendedName>
        <fullName evidence="5 10">N-(5'-phosphoribosyl)anthranilate isomerase</fullName>
        <shortName evidence="10">PRAI</shortName>
        <ecNumber evidence="4 10">5.3.1.24</ecNumber>
    </recommendedName>
</protein>
<evidence type="ECO:0000259" key="11">
    <source>
        <dbReference type="Pfam" id="PF00697"/>
    </source>
</evidence>
<accession>A0A1V8M7X8</accession>
<name>A0A1V8M7X8_9GAMM</name>
<organism evidence="12 13">
    <name type="scientific">Methyloprofundus sedimenti</name>
    <dbReference type="NCBI Taxonomy" id="1420851"/>
    <lineage>
        <taxon>Bacteria</taxon>
        <taxon>Pseudomonadati</taxon>
        <taxon>Pseudomonadota</taxon>
        <taxon>Gammaproteobacteria</taxon>
        <taxon>Methylococcales</taxon>
        <taxon>Methylococcaceae</taxon>
        <taxon>Methyloprofundus</taxon>
    </lineage>
</organism>
<dbReference type="InterPro" id="IPR011060">
    <property type="entry name" value="RibuloseP-bd_barrel"/>
</dbReference>
<keyword evidence="9 10" id="KW-0413">Isomerase</keyword>
<dbReference type="Proteomes" id="UP000191980">
    <property type="component" value="Unassembled WGS sequence"/>
</dbReference>
<evidence type="ECO:0000256" key="5">
    <source>
        <dbReference type="ARBA" id="ARBA00022272"/>
    </source>
</evidence>
<reference evidence="12 13" key="1">
    <citation type="submission" date="2015-12" db="EMBL/GenBank/DDBJ databases">
        <authorList>
            <person name="Shamseldin A."/>
            <person name="Moawad H."/>
            <person name="Abd El-Rahim W.M."/>
            <person name="Sadowsky M.J."/>
        </authorList>
    </citation>
    <scope>NUCLEOTIDE SEQUENCE [LARGE SCALE GENOMIC DNA]</scope>
    <source>
        <strain evidence="12 13">WF1</strain>
    </source>
</reference>
<dbReference type="Gene3D" id="3.20.20.70">
    <property type="entry name" value="Aldolase class I"/>
    <property type="match status" value="1"/>
</dbReference>
<comment type="pathway">
    <text evidence="2 10">Amino-acid biosynthesis; L-tryptophan biosynthesis; L-tryptophan from chorismate: step 3/5.</text>
</comment>
<dbReference type="OrthoDB" id="9796196at2"/>
<dbReference type="FunFam" id="3.20.20.70:FF:000075">
    <property type="entry name" value="Tryptophan biosynthesis protein TRP1"/>
    <property type="match status" value="1"/>
</dbReference>
<evidence type="ECO:0000256" key="3">
    <source>
        <dbReference type="ARBA" id="ARBA00007571"/>
    </source>
</evidence>
<proteinExistence type="inferred from homology"/>
<evidence type="ECO:0000256" key="9">
    <source>
        <dbReference type="ARBA" id="ARBA00023235"/>
    </source>
</evidence>
<dbReference type="GO" id="GO:0000162">
    <property type="term" value="P:L-tryptophan biosynthetic process"/>
    <property type="evidence" value="ECO:0007669"/>
    <property type="project" value="UniProtKB-UniRule"/>
</dbReference>
<feature type="domain" description="N-(5'phosphoribosyl) anthranilate isomerase (PRAI)" evidence="11">
    <location>
        <begin position="6"/>
        <end position="200"/>
    </location>
</feature>
<dbReference type="SUPFAM" id="SSF51366">
    <property type="entry name" value="Ribulose-phoshate binding barrel"/>
    <property type="match status" value="1"/>
</dbReference>
<comment type="similarity">
    <text evidence="3 10">Belongs to the TrpF family.</text>
</comment>
<dbReference type="InterPro" id="IPR001240">
    <property type="entry name" value="PRAI_dom"/>
</dbReference>
<comment type="catalytic activity">
    <reaction evidence="1 10">
        <text>N-(5-phospho-beta-D-ribosyl)anthranilate = 1-(2-carboxyphenylamino)-1-deoxy-D-ribulose 5-phosphate</text>
        <dbReference type="Rhea" id="RHEA:21540"/>
        <dbReference type="ChEBI" id="CHEBI:18277"/>
        <dbReference type="ChEBI" id="CHEBI:58613"/>
        <dbReference type="EC" id="5.3.1.24"/>
    </reaction>
</comment>
<evidence type="ECO:0000256" key="10">
    <source>
        <dbReference type="HAMAP-Rule" id="MF_00135"/>
    </source>
</evidence>
<evidence type="ECO:0000256" key="2">
    <source>
        <dbReference type="ARBA" id="ARBA00004664"/>
    </source>
</evidence>
<dbReference type="PANTHER" id="PTHR42894">
    <property type="entry name" value="N-(5'-PHOSPHORIBOSYL)ANTHRANILATE ISOMERASE"/>
    <property type="match status" value="1"/>
</dbReference>
<keyword evidence="13" id="KW-1185">Reference proteome</keyword>
<dbReference type="InterPro" id="IPR044643">
    <property type="entry name" value="TrpF_fam"/>
</dbReference>
<evidence type="ECO:0000256" key="8">
    <source>
        <dbReference type="ARBA" id="ARBA00023141"/>
    </source>
</evidence>
<evidence type="ECO:0000256" key="1">
    <source>
        <dbReference type="ARBA" id="ARBA00001164"/>
    </source>
</evidence>
<dbReference type="CDD" id="cd00405">
    <property type="entry name" value="PRAI"/>
    <property type="match status" value="1"/>
</dbReference>
<sequence>MKRTRVKICGFTSADQAAYAAYAGADAIGLVFYAASPRNVSIARAQEIIAALPAFTTVVALFVDASEIQIREVIGQVSIDVLQFHGDESAQECRRYAKPYIKALRMRPDVDILALTTEFHDARGLLLDAYHTKAKGGTGEQFDWDLIPEHCNLPIILAGGLSAHNVRDAITHVKPYALDVSSGVETAKGIKDNNKIAAFLTEVCLSDRNN</sequence>
<dbReference type="EC" id="5.3.1.24" evidence="4 10"/>
<dbReference type="Pfam" id="PF00697">
    <property type="entry name" value="PRAI"/>
    <property type="match status" value="1"/>
</dbReference>
<evidence type="ECO:0000256" key="7">
    <source>
        <dbReference type="ARBA" id="ARBA00022822"/>
    </source>
</evidence>
<dbReference type="HAMAP" id="MF_00135">
    <property type="entry name" value="PRAI"/>
    <property type="match status" value="1"/>
</dbReference>
<dbReference type="AlphaFoldDB" id="A0A1V8M7X8"/>
<evidence type="ECO:0000313" key="12">
    <source>
        <dbReference type="EMBL" id="OQK17655.1"/>
    </source>
</evidence>
<dbReference type="EMBL" id="LPUF01000001">
    <property type="protein sequence ID" value="OQK17655.1"/>
    <property type="molecule type" value="Genomic_DNA"/>
</dbReference>
<evidence type="ECO:0000256" key="4">
    <source>
        <dbReference type="ARBA" id="ARBA00012572"/>
    </source>
</evidence>
<evidence type="ECO:0000313" key="13">
    <source>
        <dbReference type="Proteomes" id="UP000191980"/>
    </source>
</evidence>
<dbReference type="PANTHER" id="PTHR42894:SF1">
    <property type="entry name" value="N-(5'-PHOSPHORIBOSYL)ANTHRANILATE ISOMERASE"/>
    <property type="match status" value="1"/>
</dbReference>
<dbReference type="STRING" id="1420851.AU255_07255"/>
<keyword evidence="7 10" id="KW-0822">Tryptophan biosynthesis</keyword>